<evidence type="ECO:0000313" key="3">
    <source>
        <dbReference type="Proteomes" id="UP001430796"/>
    </source>
</evidence>
<comment type="caution">
    <text evidence="2">The sequence shown here is derived from an EMBL/GenBank/DDBJ whole genome shotgun (WGS) entry which is preliminary data.</text>
</comment>
<proteinExistence type="predicted"/>
<dbReference type="EMBL" id="JAKJPO010000001">
    <property type="protein sequence ID" value="MCF7221050.1"/>
    <property type="molecule type" value="Genomic_DNA"/>
</dbReference>
<dbReference type="InterPro" id="IPR004027">
    <property type="entry name" value="SEC_C_motif"/>
</dbReference>
<feature type="compositionally biased region" description="Basic residues" evidence="1">
    <location>
        <begin position="552"/>
        <end position="563"/>
    </location>
</feature>
<accession>A0ABS9HQ37</accession>
<dbReference type="Pfam" id="PF02810">
    <property type="entry name" value="SEC-C"/>
    <property type="match status" value="1"/>
</dbReference>
<reference evidence="3" key="1">
    <citation type="submission" date="2022-01" db="EMBL/GenBank/DDBJ databases">
        <title>Lysobacter chinensis sp. nov., a bacterium isolated from cow dung compost.</title>
        <authorList>
            <person name="Zhou L.Y."/>
        </authorList>
    </citation>
    <scope>NUCLEOTIDE SEQUENCE [LARGE SCALE GENOMIC DNA]</scope>
    <source>
        <strain evidence="3">TLK-CK17</strain>
    </source>
</reference>
<dbReference type="Proteomes" id="UP001430796">
    <property type="component" value="Unassembled WGS sequence"/>
</dbReference>
<reference evidence="2 3" key="2">
    <citation type="submission" date="2022-01" db="EMBL/GenBank/DDBJ databases">
        <title>Lysobacter chinensis sp. nov., a bacterium isolated from cow dung compost.</title>
        <authorList>
            <person name="Liu Y."/>
        </authorList>
    </citation>
    <scope>NUCLEOTIDE SEQUENCE [LARGE SCALE GENOMIC DNA]</scope>
    <source>
        <strain evidence="2 3">TLK-CK17</strain>
    </source>
</reference>
<organism evidence="2 3">
    <name type="scientific">Marilutibacter chinensis</name>
    <dbReference type="NCBI Taxonomy" id="2912247"/>
    <lineage>
        <taxon>Bacteria</taxon>
        <taxon>Pseudomonadati</taxon>
        <taxon>Pseudomonadota</taxon>
        <taxon>Gammaproteobacteria</taxon>
        <taxon>Lysobacterales</taxon>
        <taxon>Lysobacteraceae</taxon>
        <taxon>Marilutibacter</taxon>
    </lineage>
</organism>
<evidence type="ECO:0000313" key="2">
    <source>
        <dbReference type="EMBL" id="MCF7221050.1"/>
    </source>
</evidence>
<dbReference type="RefSeq" id="WP_237053395.1">
    <property type="nucleotide sequence ID" value="NZ_JAKJPO010000001.1"/>
</dbReference>
<protein>
    <submittedName>
        <fullName evidence="2">SEC-C domain-containing protein</fullName>
    </submittedName>
</protein>
<dbReference type="SUPFAM" id="SSF103642">
    <property type="entry name" value="Sec-C motif"/>
    <property type="match status" value="1"/>
</dbReference>
<dbReference type="Gene3D" id="3.10.450.50">
    <property type="match status" value="1"/>
</dbReference>
<name>A0ABS9HQ37_9GAMM</name>
<sequence>MFNRIDRGEQGMLEQRMANVGRNDPCPCGSGTKFKKCHGAHNVPATKLPPGPSQAVFEALMRRTKAKQVQTVRQQGHGRPIISNVIDGTRFVAVGKEVAYGPWKIFPEFLLHYVRARLGFAWGEAEKSKPELERHPFVRWWEVFGAQRVRHTTSAEGINSMPMYGAASAVLGLAYDLYTVEHNVESEQDALSFQRMLARLRIADQFMGARHEARAAGMLLRAGFKLAWEDEQVRQSGGHGEFVATFPETGRSFWVECKMRQPEREDARFHYTHLVSDALQKATGLERLVFVELAYTGAPLNEETGGWAGIAVNQLRTLEQQPTSATLPPALIVLTNFPEHWQLDQPMEGTGVVMEGFRTERYRMGQEEELLAAIEAKERNREIEFLWSSLQKHSRAPITFDGSLPGIDPDKQLVVGGSYHLPDGQVGVLEEATVVEEWKQAACFMRRADGTRVMINIDLSEDELDAWKRHPDTFFGELRPHHPPAKNAMDLYEFFHSSYSNTPKEKLLEFMAHNQSIAELRKLTQPELAKRYAYMLAATVAERGPEPTKPTWQKRLRRPPVKK</sequence>
<keyword evidence="3" id="KW-1185">Reference proteome</keyword>
<feature type="region of interest" description="Disordered" evidence="1">
    <location>
        <begin position="543"/>
        <end position="563"/>
    </location>
</feature>
<evidence type="ECO:0000256" key="1">
    <source>
        <dbReference type="SAM" id="MobiDB-lite"/>
    </source>
</evidence>
<gene>
    <name evidence="2" type="ORF">L3V18_04505</name>
</gene>